<dbReference type="Pfam" id="PF13538">
    <property type="entry name" value="UvrD_C_2"/>
    <property type="match status" value="1"/>
</dbReference>
<evidence type="ECO:0000256" key="1">
    <source>
        <dbReference type="ARBA" id="ARBA00022741"/>
    </source>
</evidence>
<gene>
    <name evidence="4" type="ORF">CHS0354_035211</name>
</gene>
<dbReference type="PANTHER" id="PTHR43788:SF6">
    <property type="entry name" value="DNA HELICASE B"/>
    <property type="match status" value="1"/>
</dbReference>
<comment type="caution">
    <text evidence="4">The sequence shown here is derived from an EMBL/GenBank/DDBJ whole genome shotgun (WGS) entry which is preliminary data.</text>
</comment>
<dbReference type="InterPro" id="IPR050534">
    <property type="entry name" value="Coronavir_polyprotein_1ab"/>
</dbReference>
<dbReference type="GO" id="GO:0005524">
    <property type="term" value="F:ATP binding"/>
    <property type="evidence" value="ECO:0007669"/>
    <property type="project" value="UniProtKB-KW"/>
</dbReference>
<dbReference type="Gene3D" id="3.40.50.300">
    <property type="entry name" value="P-loop containing nucleotide triphosphate hydrolases"/>
    <property type="match status" value="2"/>
</dbReference>
<dbReference type="CDD" id="cd18809">
    <property type="entry name" value="SF1_C_RecD"/>
    <property type="match status" value="1"/>
</dbReference>
<organism evidence="4 5">
    <name type="scientific">Potamilus streckersoni</name>
    <dbReference type="NCBI Taxonomy" id="2493646"/>
    <lineage>
        <taxon>Eukaryota</taxon>
        <taxon>Metazoa</taxon>
        <taxon>Spiralia</taxon>
        <taxon>Lophotrochozoa</taxon>
        <taxon>Mollusca</taxon>
        <taxon>Bivalvia</taxon>
        <taxon>Autobranchia</taxon>
        <taxon>Heteroconchia</taxon>
        <taxon>Palaeoheterodonta</taxon>
        <taxon>Unionida</taxon>
        <taxon>Unionoidea</taxon>
        <taxon>Unionidae</taxon>
        <taxon>Ambleminae</taxon>
        <taxon>Lampsilini</taxon>
        <taxon>Potamilus</taxon>
    </lineage>
</organism>
<keyword evidence="1" id="KW-0547">Nucleotide-binding</keyword>
<dbReference type="GO" id="GO:0003678">
    <property type="term" value="F:DNA helicase activity"/>
    <property type="evidence" value="ECO:0007669"/>
    <property type="project" value="UniProtKB-ARBA"/>
</dbReference>
<keyword evidence="5" id="KW-1185">Reference proteome</keyword>
<name>A0AAE0VNI1_9BIVA</name>
<dbReference type="Pfam" id="PF13245">
    <property type="entry name" value="AAA_19"/>
    <property type="match status" value="1"/>
</dbReference>
<dbReference type="Proteomes" id="UP001195483">
    <property type="component" value="Unassembled WGS sequence"/>
</dbReference>
<evidence type="ECO:0000259" key="3">
    <source>
        <dbReference type="Pfam" id="PF13538"/>
    </source>
</evidence>
<dbReference type="InterPro" id="IPR027785">
    <property type="entry name" value="UvrD-like_helicase_C"/>
</dbReference>
<accession>A0AAE0VNI1</accession>
<evidence type="ECO:0000313" key="5">
    <source>
        <dbReference type="Proteomes" id="UP001195483"/>
    </source>
</evidence>
<keyword evidence="2" id="KW-0067">ATP-binding</keyword>
<dbReference type="EMBL" id="JAEAOA010002069">
    <property type="protein sequence ID" value="KAK3584131.1"/>
    <property type="molecule type" value="Genomic_DNA"/>
</dbReference>
<protein>
    <recommendedName>
        <fullName evidence="3">UvrD-like helicase C-terminal domain-containing protein</fullName>
    </recommendedName>
</protein>
<dbReference type="PANTHER" id="PTHR43788">
    <property type="entry name" value="DNA2/NAM7 HELICASE FAMILY MEMBER"/>
    <property type="match status" value="1"/>
</dbReference>
<dbReference type="SUPFAM" id="SSF52540">
    <property type="entry name" value="P-loop containing nucleoside triphosphate hydrolases"/>
    <property type="match status" value="2"/>
</dbReference>
<reference evidence="4" key="2">
    <citation type="journal article" date="2021" name="Genome Biol. Evol.">
        <title>Developing a high-quality reference genome for a parasitic bivalve with doubly uniparental inheritance (Bivalvia: Unionida).</title>
        <authorList>
            <person name="Smith C.H."/>
        </authorList>
    </citation>
    <scope>NUCLEOTIDE SEQUENCE</scope>
    <source>
        <strain evidence="4">CHS0354</strain>
        <tissue evidence="4">Mantle</tissue>
    </source>
</reference>
<reference evidence="4" key="1">
    <citation type="journal article" date="2021" name="Genome Biol. Evol.">
        <title>A High-Quality Reference Genome for a Parasitic Bivalve with Doubly Uniparental Inheritance (Bivalvia: Unionida).</title>
        <authorList>
            <person name="Smith C.H."/>
        </authorList>
    </citation>
    <scope>NUCLEOTIDE SEQUENCE</scope>
    <source>
        <strain evidence="4">CHS0354</strain>
    </source>
</reference>
<dbReference type="AlphaFoldDB" id="A0AAE0VNI1"/>
<evidence type="ECO:0000313" key="4">
    <source>
        <dbReference type="EMBL" id="KAK3584131.1"/>
    </source>
</evidence>
<evidence type="ECO:0000256" key="2">
    <source>
        <dbReference type="ARBA" id="ARBA00022840"/>
    </source>
</evidence>
<proteinExistence type="predicted"/>
<dbReference type="InterPro" id="IPR027417">
    <property type="entry name" value="P-loop_NTPase"/>
</dbReference>
<reference evidence="4" key="3">
    <citation type="submission" date="2023-05" db="EMBL/GenBank/DDBJ databases">
        <authorList>
            <person name="Smith C.H."/>
        </authorList>
    </citation>
    <scope>NUCLEOTIDE SEQUENCE</scope>
    <source>
        <strain evidence="4">CHS0354</strain>
        <tissue evidence="4">Mantle</tissue>
    </source>
</reference>
<dbReference type="Gene3D" id="2.30.30.940">
    <property type="match status" value="1"/>
</dbReference>
<feature type="domain" description="UvrD-like helicase C-terminal" evidence="3">
    <location>
        <begin position="475"/>
        <end position="523"/>
    </location>
</feature>
<sequence>MTDLIGNTEKRGLKGLKLVEVAGFEPTTPCSRSKYATTALHLAIRIKLLNSAEYFSRDDAKIYFGKKLARKLAPYITIPSDRTRIESFIFTLYLNTCNGHCTDYLTLYPDVFGAGGEFKPVIYDRGAFYFHKYFSCEHALAQLLLDKLSDSRTDQSNAYFRTINEKLSLLKPDLPEIRRQAVLNALTSKLTVIAGGPGTGKTSAVIDILHMVYTVTAHKLMCYICAPTGKAAARLRESLKISPQTASPLHSLILQFQHLNPVSEPPAPLFADYVIVDESSMLDVFLARSLLQAFTTGNPLSSVEAGSVFHDIYHALSEEHTRAKTVFTFDQNYRFSDNPGLTGLAQAVLSGDADSFAGYLKTGYGQKTAGLIKKISPENYRDYISHAVMLTPLKTGHYGSRSLNRLIELHIRQILQVPEHEEWYHGRKIILLKNHGEFHNGDVGVCLKEADGEFRIRFDMHTEGYSLYSIGEYEPAYALTIHKSQGSEYRHTEVILPEEASDMMTREMIYTAVTRAREKLTLYGNYDTIVKGLARHTSRQTRLKERLTGAV</sequence>